<evidence type="ECO:0000256" key="11">
    <source>
        <dbReference type="ARBA" id="ARBA00023098"/>
    </source>
</evidence>
<evidence type="ECO:0000256" key="1">
    <source>
        <dbReference type="ARBA" id="ARBA00002274"/>
    </source>
</evidence>
<dbReference type="RefSeq" id="WP_034852098.1">
    <property type="nucleotide sequence ID" value="NZ_AJQT01000017.1"/>
</dbReference>
<dbReference type="UniPathway" id="UPA00359">
    <property type="reaction ID" value="UER00482"/>
</dbReference>
<keyword evidence="9 13" id="KW-0418">Kinase</keyword>
<evidence type="ECO:0000256" key="2">
    <source>
        <dbReference type="ARBA" id="ARBA00004870"/>
    </source>
</evidence>
<dbReference type="PANTHER" id="PTHR42724:SF1">
    <property type="entry name" value="TETRAACYLDISACCHARIDE 4'-KINASE, MITOCHONDRIAL-RELATED"/>
    <property type="match status" value="1"/>
</dbReference>
<evidence type="ECO:0000256" key="4">
    <source>
        <dbReference type="ARBA" id="ARBA00016436"/>
    </source>
</evidence>
<keyword evidence="11 13" id="KW-0443">Lipid metabolism</keyword>
<evidence type="ECO:0000256" key="12">
    <source>
        <dbReference type="ARBA" id="ARBA00029757"/>
    </source>
</evidence>
<comment type="pathway">
    <text evidence="2 13">Glycolipid biosynthesis; lipid IV(A) biosynthesis; lipid IV(A) from (3R)-3-hydroxytetradecanoyl-[acyl-carrier-protein] and UDP-N-acetyl-alpha-D-glucosamine: step 6/6.</text>
</comment>
<keyword evidence="5 13" id="KW-0444">Lipid biosynthesis</keyword>
<dbReference type="GO" id="GO:0009245">
    <property type="term" value="P:lipid A biosynthetic process"/>
    <property type="evidence" value="ECO:0007669"/>
    <property type="project" value="UniProtKB-UniRule"/>
</dbReference>
<feature type="binding site" evidence="13">
    <location>
        <begin position="54"/>
        <end position="61"/>
    </location>
    <ligand>
        <name>ATP</name>
        <dbReference type="ChEBI" id="CHEBI:30616"/>
    </ligand>
</feature>
<dbReference type="InterPro" id="IPR027417">
    <property type="entry name" value="P-loop_NTPase"/>
</dbReference>
<dbReference type="AlphaFoldDB" id="A0A249P841"/>
<gene>
    <name evidence="13" type="primary">lpxK</name>
    <name evidence="14" type="ORF">SJ05684_c04110</name>
</gene>
<keyword evidence="6 13" id="KW-0441">Lipid A biosynthesis</keyword>
<dbReference type="GO" id="GO:0009029">
    <property type="term" value="F:lipid-A 4'-kinase activity"/>
    <property type="evidence" value="ECO:0007669"/>
    <property type="project" value="UniProtKB-UniRule"/>
</dbReference>
<dbReference type="KEGG" id="esj:SJ05684_c04110"/>
<name>A0A249P841_9HYPH</name>
<evidence type="ECO:0000256" key="13">
    <source>
        <dbReference type="HAMAP-Rule" id="MF_00409"/>
    </source>
</evidence>
<comment type="catalytic activity">
    <reaction evidence="13">
        <text>a lipid A disaccharide + ATP = a lipid IVA + ADP + H(+)</text>
        <dbReference type="Rhea" id="RHEA:67840"/>
        <dbReference type="ChEBI" id="CHEBI:15378"/>
        <dbReference type="ChEBI" id="CHEBI:30616"/>
        <dbReference type="ChEBI" id="CHEBI:176343"/>
        <dbReference type="ChEBI" id="CHEBI:176425"/>
        <dbReference type="ChEBI" id="CHEBI:456216"/>
        <dbReference type="EC" id="2.7.1.130"/>
    </reaction>
</comment>
<evidence type="ECO:0000313" key="14">
    <source>
        <dbReference type="EMBL" id="ASY61877.1"/>
    </source>
</evidence>
<keyword evidence="15" id="KW-1185">Reference proteome</keyword>
<dbReference type="GO" id="GO:0009244">
    <property type="term" value="P:lipopolysaccharide core region biosynthetic process"/>
    <property type="evidence" value="ECO:0007669"/>
    <property type="project" value="TreeGrafter"/>
</dbReference>
<evidence type="ECO:0000256" key="7">
    <source>
        <dbReference type="ARBA" id="ARBA00022679"/>
    </source>
</evidence>
<dbReference type="PANTHER" id="PTHR42724">
    <property type="entry name" value="TETRAACYLDISACCHARIDE 4'-KINASE"/>
    <property type="match status" value="1"/>
</dbReference>
<evidence type="ECO:0000256" key="10">
    <source>
        <dbReference type="ARBA" id="ARBA00022840"/>
    </source>
</evidence>
<dbReference type="SUPFAM" id="SSF52540">
    <property type="entry name" value="P-loop containing nucleoside triphosphate hydrolases"/>
    <property type="match status" value="1"/>
</dbReference>
<evidence type="ECO:0000256" key="9">
    <source>
        <dbReference type="ARBA" id="ARBA00022777"/>
    </source>
</evidence>
<organism evidence="14 15">
    <name type="scientific">Sinorhizobium sojae CCBAU 05684</name>
    <dbReference type="NCBI Taxonomy" id="716928"/>
    <lineage>
        <taxon>Bacteria</taxon>
        <taxon>Pseudomonadati</taxon>
        <taxon>Pseudomonadota</taxon>
        <taxon>Alphaproteobacteria</taxon>
        <taxon>Hyphomicrobiales</taxon>
        <taxon>Rhizobiaceae</taxon>
        <taxon>Sinorhizobium/Ensifer group</taxon>
        <taxon>Sinorhizobium</taxon>
    </lineage>
</organism>
<protein>
    <recommendedName>
        <fullName evidence="4 13">Tetraacyldisaccharide 4'-kinase</fullName>
        <ecNumber evidence="3 13">2.7.1.130</ecNumber>
    </recommendedName>
    <alternativeName>
        <fullName evidence="12 13">Lipid A 4'-kinase</fullName>
    </alternativeName>
</protein>
<dbReference type="NCBIfam" id="TIGR00682">
    <property type="entry name" value="lpxK"/>
    <property type="match status" value="1"/>
</dbReference>
<dbReference type="STRING" id="716928.GCA_000261485_00823"/>
<evidence type="ECO:0000256" key="6">
    <source>
        <dbReference type="ARBA" id="ARBA00022556"/>
    </source>
</evidence>
<accession>A0A249P841</accession>
<dbReference type="GO" id="GO:0005524">
    <property type="term" value="F:ATP binding"/>
    <property type="evidence" value="ECO:0007669"/>
    <property type="project" value="UniProtKB-UniRule"/>
</dbReference>
<evidence type="ECO:0000256" key="3">
    <source>
        <dbReference type="ARBA" id="ARBA00012071"/>
    </source>
</evidence>
<reference evidence="14 15" key="1">
    <citation type="submission" date="2017-08" db="EMBL/GenBank/DDBJ databases">
        <title>Multipartite genome sequences of Sinorhizobium species nodulating soybeans.</title>
        <authorList>
            <person name="Tian C.F."/>
        </authorList>
    </citation>
    <scope>NUCLEOTIDE SEQUENCE [LARGE SCALE GENOMIC DNA]</scope>
    <source>
        <strain evidence="14 15">CCBAU 05684</strain>
    </source>
</reference>
<dbReference type="OrthoDB" id="9766423at2"/>
<comment type="function">
    <text evidence="1 13">Transfers the gamma-phosphate of ATP to the 4'-position of a tetraacyldisaccharide 1-phosphate intermediate (termed DS-1-P) to form tetraacyldisaccharide 1,4'-bis-phosphate (lipid IVA).</text>
</comment>
<dbReference type="Pfam" id="PF02606">
    <property type="entry name" value="LpxK"/>
    <property type="match status" value="1"/>
</dbReference>
<keyword evidence="8 13" id="KW-0547">Nucleotide-binding</keyword>
<dbReference type="Proteomes" id="UP000217211">
    <property type="component" value="Chromosome"/>
</dbReference>
<proteinExistence type="inferred from homology"/>
<sequence length="348" mass="38070">MVSEAPPFWWIKADWRAYALWPFSWLYGRVAGMRMDRARRAMPPVPLICVGNFTVGGAGKTPTAIALARAAKARGLTPGFLSRGYGGSLDVTTVVEPAHHRARDVGDEPLLLAREALTVICRRRVEGARKLAAKGADIIIMDDGFQSARLTFDFALLVIDSARGIGNGHLVPSGPVRAPIANQLRHATALLKIGHGPAADLLIRRAARAGKAVYVADTVRLDDGSLSGVRVLAWAGIADPEKFFRTVRETGAIIEETRSFPDHHHFSEDEIVDLLDRAESKGYTLVTTAKDMVRLEPGHGRATELAEKSRVIEIEVRFDDPSAPRKIIEATLDHARARKLGMAKEQQR</sequence>
<keyword evidence="10 13" id="KW-0067">ATP-binding</keyword>
<dbReference type="EMBL" id="CP023067">
    <property type="protein sequence ID" value="ASY61877.1"/>
    <property type="molecule type" value="Genomic_DNA"/>
</dbReference>
<dbReference type="EC" id="2.7.1.130" evidence="3 13"/>
<dbReference type="eggNOG" id="COG1663">
    <property type="taxonomic scope" value="Bacteria"/>
</dbReference>
<comment type="similarity">
    <text evidence="13">Belongs to the LpxK family.</text>
</comment>
<dbReference type="InterPro" id="IPR003758">
    <property type="entry name" value="LpxK"/>
</dbReference>
<evidence type="ECO:0000256" key="8">
    <source>
        <dbReference type="ARBA" id="ARBA00022741"/>
    </source>
</evidence>
<evidence type="ECO:0000256" key="5">
    <source>
        <dbReference type="ARBA" id="ARBA00022516"/>
    </source>
</evidence>
<evidence type="ECO:0000313" key="15">
    <source>
        <dbReference type="Proteomes" id="UP000217211"/>
    </source>
</evidence>
<dbReference type="HAMAP" id="MF_00409">
    <property type="entry name" value="LpxK"/>
    <property type="match status" value="1"/>
</dbReference>
<dbReference type="GO" id="GO:0005886">
    <property type="term" value="C:plasma membrane"/>
    <property type="evidence" value="ECO:0007669"/>
    <property type="project" value="TreeGrafter"/>
</dbReference>
<keyword evidence="7 13" id="KW-0808">Transferase</keyword>